<dbReference type="Pfam" id="PF03993">
    <property type="entry name" value="DUF349"/>
    <property type="match status" value="5"/>
</dbReference>
<reference evidence="3 4" key="1">
    <citation type="submission" date="2006-02" db="EMBL/GenBank/DDBJ databases">
        <authorList>
            <person name="Murray A."/>
            <person name="Staley J."/>
            <person name="Ferriera S."/>
            <person name="Johnson J."/>
            <person name="Kravitz S."/>
            <person name="Halpern A."/>
            <person name="Remington K."/>
            <person name="Beeson K."/>
            <person name="Tran B."/>
            <person name="Rogers Y.-H."/>
            <person name="Friedman R."/>
            <person name="Venter J.C."/>
        </authorList>
    </citation>
    <scope>NUCLEOTIDE SEQUENCE [LARGE SCALE GENOMIC DNA]</scope>
    <source>
        <strain evidence="3 4">23-P</strain>
    </source>
</reference>
<dbReference type="OrthoDB" id="5422202at2"/>
<evidence type="ECO:0000256" key="2">
    <source>
        <dbReference type="SAM" id="MobiDB-lite"/>
    </source>
</evidence>
<dbReference type="RefSeq" id="WP_004570014.1">
    <property type="nucleotide sequence ID" value="NZ_CH724148.1"/>
</dbReference>
<comment type="caution">
    <text evidence="3">The sequence shown here is derived from an EMBL/GenBank/DDBJ whole genome shotgun (WGS) entry which is preliminary data.</text>
</comment>
<evidence type="ECO:0008006" key="5">
    <source>
        <dbReference type="Google" id="ProtNLM"/>
    </source>
</evidence>
<dbReference type="STRING" id="313594.PI23P_06970"/>
<feature type="compositionally biased region" description="Basic and acidic residues" evidence="2">
    <location>
        <begin position="8"/>
        <end position="32"/>
    </location>
</feature>
<accession>A4BYV3</accession>
<evidence type="ECO:0000313" key="3">
    <source>
        <dbReference type="EMBL" id="EAR12346.1"/>
    </source>
</evidence>
<dbReference type="HOGENOM" id="CLU_019817_0_0_10"/>
<dbReference type="EMBL" id="AAOG01000002">
    <property type="protein sequence ID" value="EAR12346.1"/>
    <property type="molecule type" value="Genomic_DNA"/>
</dbReference>
<gene>
    <name evidence="3" type="ORF">PI23P_06970</name>
</gene>
<dbReference type="eggNOG" id="COG1256">
    <property type="taxonomic scope" value="Bacteria"/>
</dbReference>
<protein>
    <recommendedName>
        <fullName evidence="5">Chromosome segregation protein</fullName>
    </recommendedName>
</protein>
<sequence>MLDTNEENVEKTVNKNETTAKETSKEKEEKPETIEAGDVVADGVIEIVEETVAVVEDKVAVVADLVVEETKEIVKEKEEGVVLVSEEVTLEVVEAVADVPVTKKEIEKEADPEVALAVLSLEELVEALQNTLSNNPVNKIKERVDLIKNAFNKKFGVLLAENKAAFLEAGGNAIDFQYSTPVKGAYNALLSEYKKKRDAHYNSIEKQMDDNLDTRMQVIEGLKDLIDNGDANTMYKDFKVLQDTWRSIGAVSKTRYNDTWKTYHHHVERFYDLLHLSNDFRDLDFKNNLEEKLKIILTAEALVEVVDVNEAFKQLQDLHKIWKEDIGPVAKEVREDVWQKFSAATKKIHDRRHEHFREMKSKYQEIINDKLAIVAHLDGYDTSKNNSHKAWRNSIDDVEKLRQEYFNVGKLPYAKSEEVWLKFKAATKKFNSAKNNFYKEEKSEQQDNLKKKLSLIEIAESLKESEDWNTATEAMKKVQSDWKHIGHVPRKFSDDIWTKFKAACNAYFDRYHEQKNAISNEQQAVVDAKKVFLEAIKEEKTHTKETVLEAIDAWKELGPLPRDVRHLEGKFNKQIDRLLEGLSLGKKEVSMLKFVNVVDGLFATEDFRKLDSEQLLVRKKMDEVVKEVQQLENNLGFFSNAKDDNPLVLNVKNRVQEFKEDLEIWKEKLRYLRKLDY</sequence>
<feature type="coiled-coil region" evidence="1">
    <location>
        <begin position="621"/>
        <end position="675"/>
    </location>
</feature>
<organism evidence="3 4">
    <name type="scientific">Polaribacter irgensii 23-P</name>
    <dbReference type="NCBI Taxonomy" id="313594"/>
    <lineage>
        <taxon>Bacteria</taxon>
        <taxon>Pseudomonadati</taxon>
        <taxon>Bacteroidota</taxon>
        <taxon>Flavobacteriia</taxon>
        <taxon>Flavobacteriales</taxon>
        <taxon>Flavobacteriaceae</taxon>
    </lineage>
</organism>
<proteinExistence type="predicted"/>
<evidence type="ECO:0000256" key="1">
    <source>
        <dbReference type="SAM" id="Coils"/>
    </source>
</evidence>
<name>A4BYV3_9FLAO</name>
<dbReference type="Proteomes" id="UP000003053">
    <property type="component" value="Unassembled WGS sequence"/>
</dbReference>
<dbReference type="AlphaFoldDB" id="A4BYV3"/>
<evidence type="ECO:0000313" key="4">
    <source>
        <dbReference type="Proteomes" id="UP000003053"/>
    </source>
</evidence>
<keyword evidence="4" id="KW-1185">Reference proteome</keyword>
<feature type="region of interest" description="Disordered" evidence="2">
    <location>
        <begin position="1"/>
        <end position="32"/>
    </location>
</feature>
<dbReference type="InterPro" id="IPR007139">
    <property type="entry name" value="DUF349"/>
</dbReference>
<keyword evidence="1" id="KW-0175">Coiled coil</keyword>